<dbReference type="RefSeq" id="XP_004181067.1">
    <property type="nucleotide sequence ID" value="XM_004181019.1"/>
</dbReference>
<evidence type="ECO:0000256" key="9">
    <source>
        <dbReference type="SAM" id="MobiDB-lite"/>
    </source>
</evidence>
<dbReference type="InParanoid" id="I2H596"/>
<evidence type="ECO:0000256" key="2">
    <source>
        <dbReference type="ARBA" id="ARBA00022454"/>
    </source>
</evidence>
<dbReference type="GO" id="GO:0000785">
    <property type="term" value="C:chromatin"/>
    <property type="evidence" value="ECO:0007669"/>
    <property type="project" value="EnsemblFungi"/>
</dbReference>
<dbReference type="KEGG" id="tbl:TBLA_0E04990"/>
<reference evidence="11 12" key="1">
    <citation type="journal article" date="2011" name="Proc. Natl. Acad. Sci. U.S.A.">
        <title>Evolutionary erosion of yeast sex chromosomes by mating-type switching accidents.</title>
        <authorList>
            <person name="Gordon J.L."/>
            <person name="Armisen D."/>
            <person name="Proux-Wera E."/>
            <person name="Oheigeartaigh S.S."/>
            <person name="Byrne K.P."/>
            <person name="Wolfe K.H."/>
        </authorList>
    </citation>
    <scope>NUCLEOTIDE SEQUENCE [LARGE SCALE GENOMIC DNA]</scope>
    <source>
        <strain evidence="12">ATCC 34711 / CBS 6284 / DSM 70876 / NBRC 10599 / NRRL Y-10934 / UCD 77-7</strain>
    </source>
</reference>
<dbReference type="GO" id="GO:0045814">
    <property type="term" value="P:negative regulation of gene expression, epigenetic"/>
    <property type="evidence" value="ECO:0007669"/>
    <property type="project" value="TreeGrafter"/>
</dbReference>
<evidence type="ECO:0000259" key="10">
    <source>
        <dbReference type="PROSITE" id="PS50280"/>
    </source>
</evidence>
<evidence type="ECO:0000256" key="1">
    <source>
        <dbReference type="ARBA" id="ARBA00004286"/>
    </source>
</evidence>
<feature type="region of interest" description="Disordered" evidence="9">
    <location>
        <begin position="1"/>
        <end position="36"/>
    </location>
</feature>
<evidence type="ECO:0000313" key="11">
    <source>
        <dbReference type="EMBL" id="CCH61548.1"/>
    </source>
</evidence>
<keyword evidence="3" id="KW-0489">Methyltransferase</keyword>
<evidence type="ECO:0000256" key="6">
    <source>
        <dbReference type="ARBA" id="ARBA00042380"/>
    </source>
</evidence>
<dbReference type="PROSITE" id="PS50280">
    <property type="entry name" value="SET"/>
    <property type="match status" value="1"/>
</dbReference>
<keyword evidence="4" id="KW-0808">Transferase</keyword>
<dbReference type="InterPro" id="IPR001214">
    <property type="entry name" value="SET_dom"/>
</dbReference>
<comment type="catalytic activity">
    <reaction evidence="8">
        <text>L-lysyl-[histone] + S-adenosyl-L-methionine = N(6)-methyl-L-lysyl-[histone] + S-adenosyl-L-homocysteine + H(+)</text>
        <dbReference type="Rhea" id="RHEA:10024"/>
        <dbReference type="Rhea" id="RHEA-COMP:9845"/>
        <dbReference type="Rhea" id="RHEA-COMP:9846"/>
        <dbReference type="ChEBI" id="CHEBI:15378"/>
        <dbReference type="ChEBI" id="CHEBI:29969"/>
        <dbReference type="ChEBI" id="CHEBI:57856"/>
        <dbReference type="ChEBI" id="CHEBI:59789"/>
        <dbReference type="ChEBI" id="CHEBI:61929"/>
    </reaction>
    <physiologicalReaction direction="left-to-right" evidence="8">
        <dbReference type="Rhea" id="RHEA:10025"/>
    </physiologicalReaction>
</comment>
<feature type="compositionally biased region" description="Low complexity" evidence="9">
    <location>
        <begin position="21"/>
        <end position="31"/>
    </location>
</feature>
<dbReference type="FunCoup" id="I2H596">
    <property type="interactions" value="717"/>
</dbReference>
<dbReference type="Pfam" id="PF00856">
    <property type="entry name" value="SET"/>
    <property type="match status" value="1"/>
</dbReference>
<keyword evidence="2" id="KW-0158">Chromosome</keyword>
<dbReference type="AlphaFoldDB" id="I2H596"/>
<gene>
    <name evidence="11" type="primary">TBLA0E04990</name>
    <name evidence="11" type="ORF">TBLA_0E04990</name>
</gene>
<dbReference type="HOGENOM" id="CLU_031650_0_0_1"/>
<dbReference type="Proteomes" id="UP000002866">
    <property type="component" value="Chromosome 5"/>
</dbReference>
<evidence type="ECO:0000256" key="8">
    <source>
        <dbReference type="ARBA" id="ARBA00048619"/>
    </source>
</evidence>
<dbReference type="OrthoDB" id="438641at2759"/>
<dbReference type="GO" id="GO:0000723">
    <property type="term" value="P:telomere maintenance"/>
    <property type="evidence" value="ECO:0007669"/>
    <property type="project" value="EnsemblFungi"/>
</dbReference>
<dbReference type="PANTHER" id="PTHR46402">
    <property type="entry name" value="SET AND MYND DOMAIN-CONTAINING PROTEIN 5"/>
    <property type="match status" value="1"/>
</dbReference>
<evidence type="ECO:0000256" key="7">
    <source>
        <dbReference type="ARBA" id="ARBA00044528"/>
    </source>
</evidence>
<dbReference type="InterPro" id="IPR046341">
    <property type="entry name" value="SET_dom_sf"/>
</dbReference>
<dbReference type="Gene3D" id="2.170.270.10">
    <property type="entry name" value="SET domain"/>
    <property type="match status" value="1"/>
</dbReference>
<dbReference type="CDD" id="cd20071">
    <property type="entry name" value="SET_SMYD"/>
    <property type="match status" value="1"/>
</dbReference>
<dbReference type="PANTHER" id="PTHR46402:SF2">
    <property type="entry name" value="HISTONE-LYSINE N-TRIMETHYLTRANSFERASE SMYD5"/>
    <property type="match status" value="1"/>
</dbReference>
<dbReference type="SUPFAM" id="SSF82199">
    <property type="entry name" value="SET domain"/>
    <property type="match status" value="1"/>
</dbReference>
<keyword evidence="5" id="KW-0949">S-adenosyl-L-methionine</keyword>
<dbReference type="eggNOG" id="KOG2084">
    <property type="taxonomic scope" value="Eukaryota"/>
</dbReference>
<evidence type="ECO:0000313" key="12">
    <source>
        <dbReference type="Proteomes" id="UP000002866"/>
    </source>
</evidence>
<dbReference type="OMA" id="CEPNVRY"/>
<feature type="domain" description="SET" evidence="10">
    <location>
        <begin position="158"/>
        <end position="473"/>
    </location>
</feature>
<feature type="region of interest" description="Disordered" evidence="9">
    <location>
        <begin position="573"/>
        <end position="602"/>
    </location>
</feature>
<protein>
    <recommendedName>
        <fullName evidence="7">Histone-lysine N-methyltransferase SET5</fullName>
    </recommendedName>
    <alternativeName>
        <fullName evidence="6">SET domain-containing protein 5</fullName>
    </alternativeName>
</protein>
<dbReference type="GeneID" id="14496621"/>
<comment type="subcellular location">
    <subcellularLocation>
        <location evidence="1">Chromosome</location>
    </subcellularLocation>
</comment>
<evidence type="ECO:0000256" key="4">
    <source>
        <dbReference type="ARBA" id="ARBA00022679"/>
    </source>
</evidence>
<accession>I2H596</accession>
<proteinExistence type="predicted"/>
<dbReference type="GO" id="GO:0042799">
    <property type="term" value="F:histone H4K20 methyltransferase activity"/>
    <property type="evidence" value="ECO:0007669"/>
    <property type="project" value="TreeGrafter"/>
</dbReference>
<feature type="compositionally biased region" description="Polar residues" evidence="9">
    <location>
        <begin position="573"/>
        <end position="589"/>
    </location>
</feature>
<sequence length="644" mass="73301">MTKTISAGCCDDKSSNRSRSRSNNSSSNDSSSTHKLEHIILPSSVKELQKDATNIDCDENNDSNISASIIPTNQEICDAVLLLWHEEPIQEEKSLTEIRKRIQLKHPNWNINNIKDFEKILQLNNIYSIDENNLFTYDKLTTFNGIDSQLIDSEFPCDLLEVMIDPTCLNKGRGLYLKKNLKRGEIIAKDIVPIVQIPPLEKLYLIDLGKVCSLCGTSIKHSKQFIMTHNLDCNNCQSIWCSKYCLKNDKTHSYLNHLKSKIKKDKIDLKNWKIYLNFIKKNNFQPGFVIALIYTSILIEILVEKNSNDLNDSVIFKKFNSLATVSQKIRYDHCGSTNIGGSLDKYNRLFDTTTVLSTTTNLNSNIRNNKHDQKKENKIDDFNELWETAYDLFTKTFPSCVNDHNLTYEKYLNLIGRFNINQINGQLYPIASLINHNCQPNIHIEVSDSNSLSLTLITRRNINIDEELLTTYINPLHGVKLRRRELLVNWGFLCHCERCEKELKSRRLLTSEIIKNNDNGSTSTNSAGELSMINTSESSTIPTPTLSSLSNSSTSCIITPSITVNSYNKPIDTPASSSLSNSNVFNPNIDSKRRKSSMRASRPDINELLKNGEEFDLDIPESIGFKNRRTSVRFNNDVTLAVDE</sequence>
<dbReference type="EMBL" id="HE806320">
    <property type="protein sequence ID" value="CCH61548.1"/>
    <property type="molecule type" value="Genomic_DNA"/>
</dbReference>
<dbReference type="STRING" id="1071380.I2H596"/>
<name>I2H596_HENB6</name>
<organism evidence="11 12">
    <name type="scientific">Henningerozyma blattae (strain ATCC 34711 / CBS 6284 / DSM 70876 / NBRC 10599 / NRRL Y-10934 / UCD 77-7)</name>
    <name type="common">Yeast</name>
    <name type="synonym">Tetrapisispora blattae</name>
    <dbReference type="NCBI Taxonomy" id="1071380"/>
    <lineage>
        <taxon>Eukaryota</taxon>
        <taxon>Fungi</taxon>
        <taxon>Dikarya</taxon>
        <taxon>Ascomycota</taxon>
        <taxon>Saccharomycotina</taxon>
        <taxon>Saccharomycetes</taxon>
        <taxon>Saccharomycetales</taxon>
        <taxon>Saccharomycetaceae</taxon>
        <taxon>Henningerozyma</taxon>
    </lineage>
</organism>
<dbReference type="SMART" id="SM00317">
    <property type="entry name" value="SET"/>
    <property type="match status" value="1"/>
</dbReference>
<dbReference type="GO" id="GO:0032259">
    <property type="term" value="P:methylation"/>
    <property type="evidence" value="ECO:0007669"/>
    <property type="project" value="UniProtKB-KW"/>
</dbReference>
<keyword evidence="12" id="KW-1185">Reference proteome</keyword>
<evidence type="ECO:0000256" key="3">
    <source>
        <dbReference type="ARBA" id="ARBA00022603"/>
    </source>
</evidence>
<evidence type="ECO:0000256" key="5">
    <source>
        <dbReference type="ARBA" id="ARBA00022691"/>
    </source>
</evidence>